<name>A0AAV9JQ47_9PEZI</name>
<comment type="similarity">
    <text evidence="1">Belongs to the biotin--protein ligase family.</text>
</comment>
<dbReference type="CDD" id="cd16442">
    <property type="entry name" value="BPL"/>
    <property type="match status" value="1"/>
</dbReference>
<dbReference type="InterPro" id="IPR045864">
    <property type="entry name" value="aa-tRNA-synth_II/BPL/LPL"/>
</dbReference>
<feature type="region of interest" description="Disordered" evidence="3">
    <location>
        <begin position="353"/>
        <end position="373"/>
    </location>
</feature>
<dbReference type="EMBL" id="JAVFHQ010000010">
    <property type="protein sequence ID" value="KAK4547724.1"/>
    <property type="molecule type" value="Genomic_DNA"/>
</dbReference>
<gene>
    <name evidence="5" type="ORF">LTR36_000682</name>
</gene>
<dbReference type="CDD" id="cd03144">
    <property type="entry name" value="GATase1_ScBLP_like"/>
    <property type="match status" value="1"/>
</dbReference>
<dbReference type="Gene3D" id="3.40.50.880">
    <property type="match status" value="1"/>
</dbReference>
<dbReference type="GO" id="GO:0004077">
    <property type="term" value="F:biotin--[biotin carboxyl-carrier protein] ligase activity"/>
    <property type="evidence" value="ECO:0007669"/>
    <property type="project" value="InterPro"/>
</dbReference>
<sequence length="709" mass="76074">MSNTKRLNVLVYAGPGATLSSVRHATWSLRRLLGPNHAVLTITSDQLLREPWTSTCALLVMPGGADMGYCRTLNGEGNRRIKQYVAMGGAYLGLCAGGYYGCAKCEFEVGKVREGMEVVGERELGFFPGICRGLAFEGFVYHSEAGTRAAEVRVCKEALGDAAGGETVLPETFRTYYNGGGVFVDAETFRGKGVEVLASYTEALAVESGEGQAVAAAVVYCQVGEGAAILTGPHPEFSAINLNASEATGHHDYASVVSALLADEQPRVDFMKACLTKLGLQVSRETEAVPSLSRLHLSAAQPGEVAELVHSWHEAGIVTKGEGDEECIKGENDTFILEQAGRWGMGDVKDALPTASSLSSSETVETKQVGREGGGATDALVDYATLPKRLLAHETALPDSKETPHFNHHAFFANLKLYNARQPDSAHAFGRTLLYGEVVTSTNTLLEKNPTWLANLPTGLTATATTQVAGRGRGTNVWVSPPGSLMFSTVMRHSLSLSATAPVVFTQYLAALAVVAGVQHYDKGGYDKIPIKLKWPNDIYALDPTADSGGKDGQQAKYVKIGGILVHSSYSGGDYTLVCGIGLNVANAAPTTSLALLAAKLRLPPFALEKLLASILANFEALYTRFCRTGWVAGGFEALYYRAWLHSEQIVTLETEGGKRVRIKGVSRDWGLLVAEELGWGDRATGRRWELQSDSNSFDFFKGLLKRKT</sequence>
<dbReference type="GO" id="GO:0005737">
    <property type="term" value="C:cytoplasm"/>
    <property type="evidence" value="ECO:0007669"/>
    <property type="project" value="TreeGrafter"/>
</dbReference>
<evidence type="ECO:0000259" key="4">
    <source>
        <dbReference type="PROSITE" id="PS51733"/>
    </source>
</evidence>
<comment type="caution">
    <text evidence="5">The sequence shown here is derived from an EMBL/GenBank/DDBJ whole genome shotgun (WGS) entry which is preliminary data.</text>
</comment>
<dbReference type="PANTHER" id="PTHR12835">
    <property type="entry name" value="BIOTIN PROTEIN LIGASE"/>
    <property type="match status" value="1"/>
</dbReference>
<evidence type="ECO:0000313" key="6">
    <source>
        <dbReference type="Proteomes" id="UP001324427"/>
    </source>
</evidence>
<dbReference type="InterPro" id="IPR004408">
    <property type="entry name" value="Biotin_CoA_COase_ligase"/>
</dbReference>
<accession>A0AAV9JQ47</accession>
<evidence type="ECO:0000313" key="5">
    <source>
        <dbReference type="EMBL" id="KAK4547724.1"/>
    </source>
</evidence>
<dbReference type="PROSITE" id="PS51733">
    <property type="entry name" value="BPL_LPL_CATALYTIC"/>
    <property type="match status" value="1"/>
</dbReference>
<keyword evidence="2" id="KW-0436">Ligase</keyword>
<keyword evidence="6" id="KW-1185">Reference proteome</keyword>
<dbReference type="Pfam" id="PF03099">
    <property type="entry name" value="BPL_LplA_LipB"/>
    <property type="match status" value="1"/>
</dbReference>
<dbReference type="InterPro" id="IPR019197">
    <property type="entry name" value="Biotin-prot_ligase_N"/>
</dbReference>
<dbReference type="NCBIfam" id="TIGR00121">
    <property type="entry name" value="birA_ligase"/>
    <property type="match status" value="1"/>
</dbReference>
<evidence type="ECO:0000256" key="3">
    <source>
        <dbReference type="SAM" id="MobiDB-lite"/>
    </source>
</evidence>
<organism evidence="5 6">
    <name type="scientific">Oleoguttula mirabilis</name>
    <dbReference type="NCBI Taxonomy" id="1507867"/>
    <lineage>
        <taxon>Eukaryota</taxon>
        <taxon>Fungi</taxon>
        <taxon>Dikarya</taxon>
        <taxon>Ascomycota</taxon>
        <taxon>Pezizomycotina</taxon>
        <taxon>Dothideomycetes</taxon>
        <taxon>Dothideomycetidae</taxon>
        <taxon>Mycosphaerellales</taxon>
        <taxon>Teratosphaeriaceae</taxon>
        <taxon>Oleoguttula</taxon>
    </lineage>
</organism>
<dbReference type="InterPro" id="IPR004143">
    <property type="entry name" value="BPL_LPL_catalytic"/>
</dbReference>
<feature type="domain" description="BPL/LPL catalytic" evidence="4">
    <location>
        <begin position="418"/>
        <end position="627"/>
    </location>
</feature>
<protein>
    <recommendedName>
        <fullName evidence="4">BPL/LPL catalytic domain-containing protein</fullName>
    </recommendedName>
</protein>
<dbReference type="SUPFAM" id="SSF55681">
    <property type="entry name" value="Class II aaRS and biotin synthetases"/>
    <property type="match status" value="1"/>
</dbReference>
<dbReference type="Gene3D" id="3.30.930.10">
    <property type="entry name" value="Bira Bifunctional Protein, Domain 2"/>
    <property type="match status" value="1"/>
</dbReference>
<dbReference type="AlphaFoldDB" id="A0AAV9JQ47"/>
<dbReference type="Pfam" id="PF09825">
    <property type="entry name" value="BPL_N"/>
    <property type="match status" value="1"/>
</dbReference>
<feature type="compositionally biased region" description="Polar residues" evidence="3">
    <location>
        <begin position="354"/>
        <end position="363"/>
    </location>
</feature>
<dbReference type="SUPFAM" id="SSF52317">
    <property type="entry name" value="Class I glutamine amidotransferase-like"/>
    <property type="match status" value="1"/>
</dbReference>
<evidence type="ECO:0000256" key="2">
    <source>
        <dbReference type="ARBA" id="ARBA00022598"/>
    </source>
</evidence>
<dbReference type="Proteomes" id="UP001324427">
    <property type="component" value="Unassembled WGS sequence"/>
</dbReference>
<reference evidence="5 6" key="1">
    <citation type="submission" date="2021-11" db="EMBL/GenBank/DDBJ databases">
        <title>Black yeast isolated from Biological Soil Crust.</title>
        <authorList>
            <person name="Kurbessoian T."/>
        </authorList>
    </citation>
    <scope>NUCLEOTIDE SEQUENCE [LARGE SCALE GENOMIC DNA]</scope>
    <source>
        <strain evidence="5 6">CCFEE 5522</strain>
    </source>
</reference>
<proteinExistence type="inferred from homology"/>
<dbReference type="InterPro" id="IPR029062">
    <property type="entry name" value="Class_I_gatase-like"/>
</dbReference>
<dbReference type="PANTHER" id="PTHR12835:SF5">
    <property type="entry name" value="BIOTIN--PROTEIN LIGASE"/>
    <property type="match status" value="1"/>
</dbReference>
<evidence type="ECO:0000256" key="1">
    <source>
        <dbReference type="ARBA" id="ARBA00009934"/>
    </source>
</evidence>